<evidence type="ECO:0000256" key="2">
    <source>
        <dbReference type="ARBA" id="ARBA00005745"/>
    </source>
</evidence>
<dbReference type="PANTHER" id="PTHR30012">
    <property type="entry name" value="GENERAL SECRETION PATHWAY PROTEIN"/>
    <property type="match status" value="1"/>
</dbReference>
<dbReference type="InterPro" id="IPR018076">
    <property type="entry name" value="T2SS_GspF_dom"/>
</dbReference>
<comment type="subcellular location">
    <subcellularLocation>
        <location evidence="1">Cell membrane</location>
        <topology evidence="1">Multi-pass membrane protein</topology>
    </subcellularLocation>
</comment>
<dbReference type="PANTHER" id="PTHR30012:SF0">
    <property type="entry name" value="TYPE II SECRETION SYSTEM PROTEIN F-RELATED"/>
    <property type="match status" value="1"/>
</dbReference>
<evidence type="ECO:0000313" key="10">
    <source>
        <dbReference type="Proteomes" id="UP000316598"/>
    </source>
</evidence>
<feature type="domain" description="Type II secretion system protein GspF" evidence="8">
    <location>
        <begin position="230"/>
        <end position="351"/>
    </location>
</feature>
<protein>
    <submittedName>
        <fullName evidence="9">Type II secretion system protein F</fullName>
    </submittedName>
</protein>
<reference evidence="9 10" key="1">
    <citation type="submission" date="2019-02" db="EMBL/GenBank/DDBJ databases">
        <title>Deep-cultivation of Planctomycetes and their phenomic and genomic characterization uncovers novel biology.</title>
        <authorList>
            <person name="Wiegand S."/>
            <person name="Jogler M."/>
            <person name="Boedeker C."/>
            <person name="Pinto D."/>
            <person name="Vollmers J."/>
            <person name="Rivas-Marin E."/>
            <person name="Kohn T."/>
            <person name="Peeters S.H."/>
            <person name="Heuer A."/>
            <person name="Rast P."/>
            <person name="Oberbeckmann S."/>
            <person name="Bunk B."/>
            <person name="Jeske O."/>
            <person name="Meyerdierks A."/>
            <person name="Storesund J.E."/>
            <person name="Kallscheuer N."/>
            <person name="Luecker S."/>
            <person name="Lage O.M."/>
            <person name="Pohl T."/>
            <person name="Merkel B.J."/>
            <person name="Hornburger P."/>
            <person name="Mueller R.-W."/>
            <person name="Bruemmer F."/>
            <person name="Labrenz M."/>
            <person name="Spormann A.M."/>
            <person name="Op Den Camp H."/>
            <person name="Overmann J."/>
            <person name="Amann R."/>
            <person name="Jetten M.S.M."/>
            <person name="Mascher T."/>
            <person name="Medema M.H."/>
            <person name="Devos D.P."/>
            <person name="Kaster A.-K."/>
            <person name="Ovreas L."/>
            <person name="Rohde M."/>
            <person name="Galperin M.Y."/>
            <person name="Jogler C."/>
        </authorList>
    </citation>
    <scope>NUCLEOTIDE SEQUENCE [LARGE SCALE GENOMIC DNA]</scope>
    <source>
        <strain evidence="9 10">Pla22</strain>
    </source>
</reference>
<name>A0A5C5WZ35_9BACT</name>
<dbReference type="GO" id="GO:0005886">
    <property type="term" value="C:plasma membrane"/>
    <property type="evidence" value="ECO:0007669"/>
    <property type="project" value="UniProtKB-SubCell"/>
</dbReference>
<dbReference type="AlphaFoldDB" id="A0A5C5WZ35"/>
<feature type="transmembrane region" description="Helical" evidence="7">
    <location>
        <begin position="188"/>
        <end position="208"/>
    </location>
</feature>
<evidence type="ECO:0000256" key="3">
    <source>
        <dbReference type="ARBA" id="ARBA00022475"/>
    </source>
</evidence>
<gene>
    <name evidence="9" type="primary">epsF_3</name>
    <name evidence="9" type="ORF">Pla22_28370</name>
</gene>
<dbReference type="Proteomes" id="UP000316598">
    <property type="component" value="Unassembled WGS sequence"/>
</dbReference>
<dbReference type="InterPro" id="IPR042094">
    <property type="entry name" value="T2SS_GspF_sf"/>
</dbReference>
<dbReference type="Pfam" id="PF00482">
    <property type="entry name" value="T2SSF"/>
    <property type="match status" value="2"/>
</dbReference>
<comment type="similarity">
    <text evidence="2">Belongs to the GSP F family.</text>
</comment>
<sequence length="353" mass="38823">MNRVERPDPRRAPAASIESELPKWLWRQARYRFRNLWNAIQGPPYKLLAQFCHDFGMCVRSASDITRALELCLKPLRQSKLGRLWIDAAAKVARGSSIADALASGQSRLPPFFLPVVRAGELSGRLDEAFSFLESHCKLLAGTASALRKLWLMPIAIMLFGSVIKVLMHLGMGSITGALSLLLMELLSWGQLAAIVIIVMMTPVRSFFDQARLAIPFLGALEREIALHRFFRVMSLLYGVGGHRVEMMIRIAADTVSNEAARNDLSEAATAIESGATMAEAFRRVSLLSDDEKATIEVGEMSGSLEHAFEQISDQTGNSMLAKINFIEPILVRIVTAIVTLSIISTALGIIVS</sequence>
<keyword evidence="3" id="KW-1003">Cell membrane</keyword>
<organism evidence="9 10">
    <name type="scientific">Rubripirellula amarantea</name>
    <dbReference type="NCBI Taxonomy" id="2527999"/>
    <lineage>
        <taxon>Bacteria</taxon>
        <taxon>Pseudomonadati</taxon>
        <taxon>Planctomycetota</taxon>
        <taxon>Planctomycetia</taxon>
        <taxon>Pirellulales</taxon>
        <taxon>Pirellulaceae</taxon>
        <taxon>Rubripirellula</taxon>
    </lineage>
</organism>
<evidence type="ECO:0000259" key="8">
    <source>
        <dbReference type="Pfam" id="PF00482"/>
    </source>
</evidence>
<dbReference type="EMBL" id="SJPI01000001">
    <property type="protein sequence ID" value="TWT55182.1"/>
    <property type="molecule type" value="Genomic_DNA"/>
</dbReference>
<evidence type="ECO:0000256" key="1">
    <source>
        <dbReference type="ARBA" id="ARBA00004651"/>
    </source>
</evidence>
<feature type="transmembrane region" description="Helical" evidence="7">
    <location>
        <begin position="330"/>
        <end position="352"/>
    </location>
</feature>
<evidence type="ECO:0000256" key="4">
    <source>
        <dbReference type="ARBA" id="ARBA00022692"/>
    </source>
</evidence>
<keyword evidence="5 7" id="KW-1133">Transmembrane helix</keyword>
<evidence type="ECO:0000256" key="6">
    <source>
        <dbReference type="ARBA" id="ARBA00023136"/>
    </source>
</evidence>
<evidence type="ECO:0000256" key="7">
    <source>
        <dbReference type="SAM" id="Phobius"/>
    </source>
</evidence>
<dbReference type="Gene3D" id="1.20.81.30">
    <property type="entry name" value="Type II secretion system (T2SS), domain F"/>
    <property type="match status" value="2"/>
</dbReference>
<proteinExistence type="inferred from homology"/>
<feature type="transmembrane region" description="Helical" evidence="7">
    <location>
        <begin position="150"/>
        <end position="168"/>
    </location>
</feature>
<keyword evidence="6 7" id="KW-0472">Membrane</keyword>
<feature type="domain" description="Type II secretion system protein GspF" evidence="8">
    <location>
        <begin position="51"/>
        <end position="167"/>
    </location>
</feature>
<dbReference type="OrthoDB" id="241169at2"/>
<keyword evidence="10" id="KW-1185">Reference proteome</keyword>
<evidence type="ECO:0000313" key="9">
    <source>
        <dbReference type="EMBL" id="TWT55182.1"/>
    </source>
</evidence>
<dbReference type="InterPro" id="IPR003004">
    <property type="entry name" value="GspF/PilC"/>
</dbReference>
<accession>A0A5C5WZ35</accession>
<keyword evidence="4 7" id="KW-0812">Transmembrane</keyword>
<dbReference type="RefSeq" id="WP_146515099.1">
    <property type="nucleotide sequence ID" value="NZ_SJPI01000001.1"/>
</dbReference>
<evidence type="ECO:0000256" key="5">
    <source>
        <dbReference type="ARBA" id="ARBA00022989"/>
    </source>
</evidence>
<comment type="caution">
    <text evidence="9">The sequence shown here is derived from an EMBL/GenBank/DDBJ whole genome shotgun (WGS) entry which is preliminary data.</text>
</comment>